<dbReference type="SUPFAM" id="SSF52540">
    <property type="entry name" value="P-loop containing nucleoside triphosphate hydrolases"/>
    <property type="match status" value="1"/>
</dbReference>
<dbReference type="InterPro" id="IPR000212">
    <property type="entry name" value="DNA_helicase_UvrD/REP"/>
</dbReference>
<dbReference type="Proteomes" id="UP001256673">
    <property type="component" value="Unassembled WGS sequence"/>
</dbReference>
<name>A0ABU3RZ29_9MICO</name>
<dbReference type="InterPro" id="IPR027417">
    <property type="entry name" value="P-loop_NTPase"/>
</dbReference>
<dbReference type="Gene3D" id="3.40.50.300">
    <property type="entry name" value="P-loop containing nucleotide triphosphate hydrolases"/>
    <property type="match status" value="2"/>
</dbReference>
<keyword evidence="2" id="KW-1185">Reference proteome</keyword>
<evidence type="ECO:0000313" key="2">
    <source>
        <dbReference type="Proteomes" id="UP001256673"/>
    </source>
</evidence>
<reference evidence="1 2" key="1">
    <citation type="submission" date="2023-09" db="EMBL/GenBank/DDBJ databases">
        <title>Microbacterium fusihabitans sp. nov., Microbacterium phycihabitans sp. nov., and Microbacterium cervinum sp. nov., isolated from dried seaweeds of beach.</title>
        <authorList>
            <person name="Lee S.D."/>
        </authorList>
    </citation>
    <scope>NUCLEOTIDE SEQUENCE [LARGE SCALE GENOMIC DNA]</scope>
    <source>
        <strain evidence="1 2">KSW2-21</strain>
    </source>
</reference>
<evidence type="ECO:0000313" key="1">
    <source>
        <dbReference type="EMBL" id="MDU0328122.1"/>
    </source>
</evidence>
<gene>
    <name evidence="1" type="ORF">RWH43_15285</name>
</gene>
<dbReference type="Pfam" id="PF13245">
    <property type="entry name" value="AAA_19"/>
    <property type="match status" value="1"/>
</dbReference>
<dbReference type="PANTHER" id="PTHR11070:SF2">
    <property type="entry name" value="ATP-DEPENDENT DNA HELICASE SRS2"/>
    <property type="match status" value="1"/>
</dbReference>
<protein>
    <submittedName>
        <fullName evidence="1">UvrD-helicase domain-containing protein</fullName>
    </submittedName>
</protein>
<organism evidence="1 2">
    <name type="scientific">Microbacterium algihabitans</name>
    <dbReference type="NCBI Taxonomy" id="3075992"/>
    <lineage>
        <taxon>Bacteria</taxon>
        <taxon>Bacillati</taxon>
        <taxon>Actinomycetota</taxon>
        <taxon>Actinomycetes</taxon>
        <taxon>Micrococcales</taxon>
        <taxon>Microbacteriaceae</taxon>
        <taxon>Microbacterium</taxon>
    </lineage>
</organism>
<accession>A0ABU3RZ29</accession>
<dbReference type="RefSeq" id="WP_316001873.1">
    <property type="nucleotide sequence ID" value="NZ_JAWDIU010000006.1"/>
</dbReference>
<dbReference type="EMBL" id="JAWDIU010000006">
    <property type="protein sequence ID" value="MDU0328122.1"/>
    <property type="molecule type" value="Genomic_DNA"/>
</dbReference>
<sequence length="548" mass="60643">MAEPEALAQIADALANKESFVLEAGAGSGKTRTLIDTVQLVLAQERESMVKTGRQVVCITYTNVAKDEITHRLNADPLALVGTIHEFLWQVVSPFQRELRLEILAINATAKKSIEGLDALLSTQSVTYGQFGRHFDRGELSHDDVLTVSGELFTKYPKIVRIAANRFPFIFVDEYQDTSESVVALLLNHFVKSDQKPVVGFFGDTMQQIYDSKISDVAGTHGLRLVTKLENYRCSIAVIDVLNRLRTDIQQVPAGQNLPGLVHLLTASAGSPDVYEAAMTHLAPSGWTRENTKTLMLTHKGIAREVGFTSLVDAYGKRSFGTEQLMQRDDEFGEFFTYIGALVGSYDSRRFGVFLNLLGQSGFEFKAASQKAEIATEINGLKELLSTKNVGEVVDFVAASPLIPLPKKIRQLRERMSSVTEEGDSVFEKKKVFYDAVRGVAWSQIRNFLDYADEFTPFSTKHGVKGAEFENVLVIVDDSLWNMYKFGQVFTDDRSNSGRFERSQKLLYVCFSRAMDGLAVLWLGGSSSGELAGLKTLLNVSTSTAIST</sequence>
<proteinExistence type="predicted"/>
<dbReference type="PANTHER" id="PTHR11070">
    <property type="entry name" value="UVRD / RECB / PCRA DNA HELICASE FAMILY MEMBER"/>
    <property type="match status" value="1"/>
</dbReference>
<comment type="caution">
    <text evidence="1">The sequence shown here is derived from an EMBL/GenBank/DDBJ whole genome shotgun (WGS) entry which is preliminary data.</text>
</comment>